<proteinExistence type="predicted"/>
<reference evidence="2 3" key="1">
    <citation type="journal article" date="2022" name="Front. Microbiol.">
        <title>High genomic differentiation and limited gene flow indicate recent cryptic speciation within the genus Laspinema (cyanobacteria).</title>
        <authorList>
            <person name="Stanojkovic A."/>
            <person name="Skoupy S."/>
            <person name="Skaloud P."/>
            <person name="Dvorak P."/>
        </authorList>
    </citation>
    <scope>NUCLEOTIDE SEQUENCE [LARGE SCALE GENOMIC DNA]</scope>
    <source>
        <strain evidence="2 3">D2a</strain>
    </source>
</reference>
<evidence type="ECO:0000313" key="2">
    <source>
        <dbReference type="EMBL" id="MCT7968647.1"/>
    </source>
</evidence>
<sequence>MNPQFRHPILPETTHDELARQNFVTSLKKHVFSLSAKNQGVYETRAKPRFEQEHQRSPETRYEIQEAMKDEPYYRWVSALKRMGQELMWDSVLSSVERQLPELRDRAKGVTQPLGSLTLNPDLVIPTYQQAVDIHCMPGSYHSDLSADDVAAGALYDRGVYLYVRGMLGPLNDDMGRSAVQNFLKREYPDFHPRHILDMGCTVGHSTLPYVEGYPEAEVHGIDIGASLLRYAHARAEALGNRVHFSQQNAEKTNFADESFDLVVSHILLHEIPVPALRNVFRESYRLLKPGGMMVHIEAPLYCHMDSYRAFAFDWETVNNNEPFWGAFRDLDLKAEATQAGFKPDQVLETFAPNGAWLQAQGNGTPKSQEFGGRGTWFMLVAWK</sequence>
<dbReference type="GO" id="GO:0032259">
    <property type="term" value="P:methylation"/>
    <property type="evidence" value="ECO:0007669"/>
    <property type="project" value="UniProtKB-KW"/>
</dbReference>
<dbReference type="Gene3D" id="3.40.50.150">
    <property type="entry name" value="Vaccinia Virus protein VP39"/>
    <property type="match status" value="1"/>
</dbReference>
<dbReference type="PANTHER" id="PTHR43591">
    <property type="entry name" value="METHYLTRANSFERASE"/>
    <property type="match status" value="1"/>
</dbReference>
<dbReference type="InterPro" id="IPR029063">
    <property type="entry name" value="SAM-dependent_MTases_sf"/>
</dbReference>
<dbReference type="RefSeq" id="WP_368008155.1">
    <property type="nucleotide sequence ID" value="NZ_JAMXFF010000034.1"/>
</dbReference>
<accession>A0ABT2MZ41</accession>
<comment type="caution">
    <text evidence="2">The sequence shown here is derived from an EMBL/GenBank/DDBJ whole genome shotgun (WGS) entry which is preliminary data.</text>
</comment>
<dbReference type="Proteomes" id="UP001525890">
    <property type="component" value="Unassembled WGS sequence"/>
</dbReference>
<keyword evidence="2" id="KW-0489">Methyltransferase</keyword>
<dbReference type="GO" id="GO:0008168">
    <property type="term" value="F:methyltransferase activity"/>
    <property type="evidence" value="ECO:0007669"/>
    <property type="project" value="UniProtKB-KW"/>
</dbReference>
<dbReference type="InterPro" id="IPR041698">
    <property type="entry name" value="Methyltransf_25"/>
</dbReference>
<dbReference type="EMBL" id="JAMXFF010000034">
    <property type="protein sequence ID" value="MCT7968647.1"/>
    <property type="molecule type" value="Genomic_DNA"/>
</dbReference>
<keyword evidence="3" id="KW-1185">Reference proteome</keyword>
<evidence type="ECO:0000313" key="3">
    <source>
        <dbReference type="Proteomes" id="UP001525890"/>
    </source>
</evidence>
<dbReference type="CDD" id="cd02440">
    <property type="entry name" value="AdoMet_MTases"/>
    <property type="match status" value="1"/>
</dbReference>
<protein>
    <submittedName>
        <fullName evidence="2">Class I SAM-dependent methyltransferase</fullName>
    </submittedName>
</protein>
<feature type="domain" description="Methyltransferase" evidence="1">
    <location>
        <begin position="196"/>
        <end position="292"/>
    </location>
</feature>
<organism evidence="2 3">
    <name type="scientific">Laspinema palackyanum D2a</name>
    <dbReference type="NCBI Taxonomy" id="2953684"/>
    <lineage>
        <taxon>Bacteria</taxon>
        <taxon>Bacillati</taxon>
        <taxon>Cyanobacteriota</taxon>
        <taxon>Cyanophyceae</taxon>
        <taxon>Oscillatoriophycideae</taxon>
        <taxon>Oscillatoriales</taxon>
        <taxon>Laspinemataceae</taxon>
        <taxon>Laspinema</taxon>
        <taxon>Laspinema palackyanum</taxon>
    </lineage>
</organism>
<keyword evidence="2" id="KW-0808">Transferase</keyword>
<gene>
    <name evidence="2" type="ORF">NG799_20275</name>
</gene>
<dbReference type="PANTHER" id="PTHR43591:SF24">
    <property type="entry name" value="2-METHOXY-6-POLYPRENYL-1,4-BENZOQUINOL METHYLASE, MITOCHONDRIAL"/>
    <property type="match status" value="1"/>
</dbReference>
<evidence type="ECO:0000259" key="1">
    <source>
        <dbReference type="Pfam" id="PF13649"/>
    </source>
</evidence>
<name>A0ABT2MZ41_9CYAN</name>
<dbReference type="SUPFAM" id="SSF53335">
    <property type="entry name" value="S-adenosyl-L-methionine-dependent methyltransferases"/>
    <property type="match status" value="1"/>
</dbReference>
<dbReference type="Pfam" id="PF13649">
    <property type="entry name" value="Methyltransf_25"/>
    <property type="match status" value="1"/>
</dbReference>